<name>A0A0V1EZF1_TRIPS</name>
<feature type="non-terminal residue" evidence="10">
    <location>
        <position position="1"/>
    </location>
</feature>
<feature type="domain" description="PurE" evidence="9">
    <location>
        <begin position="295"/>
        <end position="446"/>
    </location>
</feature>
<comment type="pathway">
    <text evidence="1">Purine metabolism; IMP biosynthesis via de novo pathway; 5-amino-1-(5-phospho-D-ribosyl)imidazole-4-carboxamide from 5-amino-1-(5-phospho-D-ribosyl)imidazole-4-carboxylate: step 1/2.</text>
</comment>
<reference evidence="10 11" key="1">
    <citation type="submission" date="2015-01" db="EMBL/GenBank/DDBJ databases">
        <title>Evolution of Trichinella species and genotypes.</title>
        <authorList>
            <person name="Korhonen P.K."/>
            <person name="Edoardo P."/>
            <person name="Giuseppe L.R."/>
            <person name="Gasser R.B."/>
        </authorList>
    </citation>
    <scope>NUCLEOTIDE SEQUENCE [LARGE SCALE GENOMIC DNA]</scope>
    <source>
        <strain evidence="10">ISS13</strain>
    </source>
</reference>
<evidence type="ECO:0000256" key="4">
    <source>
        <dbReference type="ARBA" id="ARBA00022598"/>
    </source>
</evidence>
<evidence type="ECO:0000256" key="3">
    <source>
        <dbReference type="ARBA" id="ARBA00011020"/>
    </source>
</evidence>
<dbReference type="GO" id="GO:0005829">
    <property type="term" value="C:cytosol"/>
    <property type="evidence" value="ECO:0007669"/>
    <property type="project" value="TreeGrafter"/>
</dbReference>
<comment type="similarity">
    <text evidence="3">In the N-terminal section; belongs to the SAICAR synthetase family.</text>
</comment>
<evidence type="ECO:0000256" key="1">
    <source>
        <dbReference type="ARBA" id="ARBA00004672"/>
    </source>
</evidence>
<accession>A0A0V1EZF1</accession>
<dbReference type="GO" id="GO:0005524">
    <property type="term" value="F:ATP binding"/>
    <property type="evidence" value="ECO:0007669"/>
    <property type="project" value="UniProtKB-KW"/>
</dbReference>
<keyword evidence="5" id="KW-0547">Nucleotide-binding</keyword>
<dbReference type="PANTHER" id="PTHR43599">
    <property type="entry name" value="MULTIFUNCTIONAL PROTEIN ADE2"/>
    <property type="match status" value="1"/>
</dbReference>
<dbReference type="GO" id="GO:0006189">
    <property type="term" value="P:'de novo' IMP biosynthetic process"/>
    <property type="evidence" value="ECO:0007669"/>
    <property type="project" value="UniProtKB-UniPathway"/>
</dbReference>
<dbReference type="AlphaFoldDB" id="A0A0V1EZF1"/>
<keyword evidence="4" id="KW-0436">Ligase</keyword>
<proteinExistence type="inferred from homology"/>
<keyword evidence="8" id="KW-0511">Multifunctional enzyme</keyword>
<dbReference type="InterPro" id="IPR000031">
    <property type="entry name" value="PurE_dom"/>
</dbReference>
<dbReference type="PANTHER" id="PTHR43599:SF3">
    <property type="entry name" value="SI:DKEY-6E2.2"/>
    <property type="match status" value="1"/>
</dbReference>
<dbReference type="Gene3D" id="3.30.470.20">
    <property type="entry name" value="ATP-grasp fold, B domain"/>
    <property type="match status" value="1"/>
</dbReference>
<evidence type="ECO:0000259" key="9">
    <source>
        <dbReference type="SMART" id="SM01001"/>
    </source>
</evidence>
<dbReference type="Proteomes" id="UP000054632">
    <property type="component" value="Unassembled WGS sequence"/>
</dbReference>
<dbReference type="EMBL" id="JYDR01000002">
    <property type="protein sequence ID" value="KRY79039.1"/>
    <property type="molecule type" value="Genomic_DNA"/>
</dbReference>
<evidence type="ECO:0000256" key="6">
    <source>
        <dbReference type="ARBA" id="ARBA00022755"/>
    </source>
</evidence>
<evidence type="ECO:0000313" key="10">
    <source>
        <dbReference type="EMBL" id="KRY79039.1"/>
    </source>
</evidence>
<comment type="pathway">
    <text evidence="2">Purine metabolism; IMP biosynthesis via de novo pathway; 5-amino-1-(5-phospho-D-ribosyl)imidazole-4-carboxylate from 5-amino-1-(5-phospho-D-ribosyl)imidazole (carboxylase route): step 1/1.</text>
</comment>
<dbReference type="Gene3D" id="3.40.50.1970">
    <property type="match status" value="1"/>
</dbReference>
<dbReference type="GO" id="GO:0004639">
    <property type="term" value="F:phosphoribosylaminoimidazolesuccinocarboxamide synthase activity"/>
    <property type="evidence" value="ECO:0007669"/>
    <property type="project" value="InterPro"/>
</dbReference>
<dbReference type="UniPathway" id="UPA00074">
    <property type="reaction ID" value="UER00130"/>
</dbReference>
<evidence type="ECO:0000256" key="8">
    <source>
        <dbReference type="ARBA" id="ARBA00023268"/>
    </source>
</evidence>
<dbReference type="SUPFAM" id="SSF52255">
    <property type="entry name" value="N5-CAIR mutase (phosphoribosylaminoimidazole carboxylase, PurE)"/>
    <property type="match status" value="1"/>
</dbReference>
<dbReference type="SUPFAM" id="SSF56104">
    <property type="entry name" value="SAICAR synthase-like"/>
    <property type="match status" value="1"/>
</dbReference>
<keyword evidence="7" id="KW-0067">ATP-binding</keyword>
<evidence type="ECO:0000313" key="11">
    <source>
        <dbReference type="Proteomes" id="UP000054632"/>
    </source>
</evidence>
<gene>
    <name evidence="10" type="primary">AIRC</name>
    <name evidence="10" type="ORF">T4A_7712</name>
</gene>
<dbReference type="InterPro" id="IPR028923">
    <property type="entry name" value="SAICAR_synt/ADE2_N"/>
</dbReference>
<dbReference type="CDD" id="cd01416">
    <property type="entry name" value="SAICAR_synt_Ade5"/>
    <property type="match status" value="1"/>
</dbReference>
<evidence type="ECO:0000256" key="2">
    <source>
        <dbReference type="ARBA" id="ARBA00004747"/>
    </source>
</evidence>
<dbReference type="Gene3D" id="3.30.200.20">
    <property type="entry name" value="Phosphorylase Kinase, domain 1"/>
    <property type="match status" value="1"/>
</dbReference>
<dbReference type="InterPro" id="IPR018236">
    <property type="entry name" value="SAICAR_synthetase_CS"/>
</dbReference>
<dbReference type="SMART" id="SM01001">
    <property type="entry name" value="AIRC"/>
    <property type="match status" value="1"/>
</dbReference>
<dbReference type="Pfam" id="PF01259">
    <property type="entry name" value="SAICAR_synt"/>
    <property type="match status" value="1"/>
</dbReference>
<dbReference type="PROSITE" id="PS01057">
    <property type="entry name" value="SAICAR_SYNTHETASE_1"/>
    <property type="match status" value="1"/>
</dbReference>
<sequence>LVIPSGNYISSTCNNFCTSIAFKKIAPVDPMDQDEQGIPQFRLEDCKKISEGKTKTILQISDSSFVLVQSKDFVAAFSTEQKYEVDGKAELSNATTCRVFEYLNMLGIRTHYIKKHSDTEFIAKRCVMLPLEWVVRRVAAGSYLRRNPAVKEGYMFYPPKVEIFYKDDAAGDRLWSRETLIESGLTVSGITIEQAEVNLMTCVCSTVFEVLERAWLTFGCTLVDLKVEFGVDPLTGKYPSTDSWLLWPGDDNRLQLDKQFYRDLTDVQEKHLIELKDNYTWVVEKIKQFRTAPVGRAIVLMACERDSNFCEDIRAHLLRLGVPCFLRVTSAHKSTNKTMKMLTEFESGHIPTVFIVVAGNNDGLAALLAGNTPYPVISCLPVNEQASSEDLRSSICLPGGGLAGVGCTTANSADSAALHAASILGLSDHVVWGHLRVKKLLNHIAMMKSDRAFRLGNVTSMEKTNR</sequence>
<evidence type="ECO:0000256" key="7">
    <source>
        <dbReference type="ARBA" id="ARBA00022840"/>
    </source>
</evidence>
<dbReference type="Pfam" id="PF00731">
    <property type="entry name" value="AIRC"/>
    <property type="match status" value="1"/>
</dbReference>
<protein>
    <submittedName>
        <fullName evidence="10">Multifunctional protein ADE2</fullName>
    </submittedName>
</protein>
<organism evidence="10 11">
    <name type="scientific">Trichinella pseudospiralis</name>
    <name type="common">Parasitic roundworm</name>
    <dbReference type="NCBI Taxonomy" id="6337"/>
    <lineage>
        <taxon>Eukaryota</taxon>
        <taxon>Metazoa</taxon>
        <taxon>Ecdysozoa</taxon>
        <taxon>Nematoda</taxon>
        <taxon>Enoplea</taxon>
        <taxon>Dorylaimia</taxon>
        <taxon>Trichinellida</taxon>
        <taxon>Trichinellidae</taxon>
        <taxon>Trichinella</taxon>
    </lineage>
</organism>
<dbReference type="FunFam" id="3.30.470.20:FF:000020">
    <property type="entry name" value="Probable multifunctional protein ADE2"/>
    <property type="match status" value="1"/>
</dbReference>
<evidence type="ECO:0000256" key="5">
    <source>
        <dbReference type="ARBA" id="ARBA00022741"/>
    </source>
</evidence>
<keyword evidence="6" id="KW-0658">Purine biosynthesis</keyword>
<dbReference type="InterPro" id="IPR050089">
    <property type="entry name" value="SAICAR_synthetase"/>
</dbReference>
<comment type="caution">
    <text evidence="10">The sequence shown here is derived from an EMBL/GenBank/DDBJ whole genome shotgun (WGS) entry which is preliminary data.</text>
</comment>